<organism evidence="7 8">
    <name type="scientific">Chamaesiphon polymorphus CCALA 037</name>
    <dbReference type="NCBI Taxonomy" id="2107692"/>
    <lineage>
        <taxon>Bacteria</taxon>
        <taxon>Bacillati</taxon>
        <taxon>Cyanobacteriota</taxon>
        <taxon>Cyanophyceae</taxon>
        <taxon>Gomontiellales</taxon>
        <taxon>Chamaesiphonaceae</taxon>
        <taxon>Chamaesiphon</taxon>
    </lineage>
</organism>
<evidence type="ECO:0000313" key="8">
    <source>
        <dbReference type="Proteomes" id="UP000238937"/>
    </source>
</evidence>
<dbReference type="Pfam" id="PF01594">
    <property type="entry name" value="AI-2E_transport"/>
    <property type="match status" value="1"/>
</dbReference>
<feature type="transmembrane region" description="Helical" evidence="6">
    <location>
        <begin position="157"/>
        <end position="176"/>
    </location>
</feature>
<keyword evidence="4 6" id="KW-1133">Transmembrane helix</keyword>
<dbReference type="PANTHER" id="PTHR21716:SF66">
    <property type="entry name" value="TRANSPORT PROTEIN SLL0063-RELATED"/>
    <property type="match status" value="1"/>
</dbReference>
<keyword evidence="3 6" id="KW-0812">Transmembrane</keyword>
<comment type="subcellular location">
    <subcellularLocation>
        <location evidence="1">Membrane</location>
        <topology evidence="1">Multi-pass membrane protein</topology>
    </subcellularLocation>
</comment>
<gene>
    <name evidence="7" type="ORF">C7B77_09805</name>
</gene>
<evidence type="ECO:0000256" key="6">
    <source>
        <dbReference type="SAM" id="Phobius"/>
    </source>
</evidence>
<dbReference type="Proteomes" id="UP000238937">
    <property type="component" value="Unassembled WGS sequence"/>
</dbReference>
<feature type="transmembrane region" description="Helical" evidence="6">
    <location>
        <begin position="209"/>
        <end position="230"/>
    </location>
</feature>
<comment type="caution">
    <text evidence="7">The sequence shown here is derived from an EMBL/GenBank/DDBJ whole genome shotgun (WGS) entry which is preliminary data.</text>
</comment>
<dbReference type="PANTHER" id="PTHR21716">
    <property type="entry name" value="TRANSMEMBRANE PROTEIN"/>
    <property type="match status" value="1"/>
</dbReference>
<dbReference type="OrthoDB" id="505911at2"/>
<dbReference type="AlphaFoldDB" id="A0A2T1GH75"/>
<feature type="transmembrane region" description="Helical" evidence="6">
    <location>
        <begin position="305"/>
        <end position="333"/>
    </location>
</feature>
<protein>
    <submittedName>
        <fullName evidence="7">AI-2E family transporter</fullName>
    </submittedName>
</protein>
<sequence length="341" mass="37590">MSQPQDRSIWDNLNNTKLIRYVLLFILGWAIVQIVAYFSSVIIIFIFAAIFAFLLSFPVEWAARIMPRQVAIVASFLLGLLILVAIVATVGTAIFSQTQQLVAQAPQLLESAIASVDRLIIFLQRWNVNIDLSELETQLRTQVPSTVGFGLTMLQNIFVNLLDLFIIAVVALFMLFDGNRLWNLLLRIFPIGMRDRVTEVVRKNFLGFFWGRLILVVFFGISIYIVFLVLGVNSPLGLAAIVSAFDLIPGIGATLGVSLVSLIILQQGVSLALITLVSCILLQQVQENLLMPRIMQGSIDLNPVIMFFALLVGAKVAGLIGVFLSIPLAGIAIELCGVREM</sequence>
<dbReference type="InterPro" id="IPR002549">
    <property type="entry name" value="AI-2E-like"/>
</dbReference>
<dbReference type="RefSeq" id="WP_106303501.1">
    <property type="nucleotide sequence ID" value="NZ_PVWO01000096.1"/>
</dbReference>
<dbReference type="GO" id="GO:0055085">
    <property type="term" value="P:transmembrane transport"/>
    <property type="evidence" value="ECO:0007669"/>
    <property type="project" value="TreeGrafter"/>
</dbReference>
<reference evidence="7 8" key="1">
    <citation type="submission" date="2018-03" db="EMBL/GenBank/DDBJ databases">
        <title>The ancient ancestry and fast evolution of plastids.</title>
        <authorList>
            <person name="Moore K.R."/>
            <person name="Magnabosco C."/>
            <person name="Momper L."/>
            <person name="Gold D.A."/>
            <person name="Bosak T."/>
            <person name="Fournier G.P."/>
        </authorList>
    </citation>
    <scope>NUCLEOTIDE SEQUENCE [LARGE SCALE GENOMIC DNA]</scope>
    <source>
        <strain evidence="7 8">CCALA 037</strain>
    </source>
</reference>
<evidence type="ECO:0000313" key="7">
    <source>
        <dbReference type="EMBL" id="PSB57023.1"/>
    </source>
</evidence>
<feature type="transmembrane region" description="Helical" evidence="6">
    <location>
        <begin position="269"/>
        <end position="285"/>
    </location>
</feature>
<dbReference type="GO" id="GO:0016020">
    <property type="term" value="C:membrane"/>
    <property type="evidence" value="ECO:0007669"/>
    <property type="project" value="UniProtKB-SubCell"/>
</dbReference>
<evidence type="ECO:0000256" key="1">
    <source>
        <dbReference type="ARBA" id="ARBA00004141"/>
    </source>
</evidence>
<feature type="transmembrane region" description="Helical" evidence="6">
    <location>
        <begin position="21"/>
        <end position="38"/>
    </location>
</feature>
<proteinExistence type="inferred from homology"/>
<evidence type="ECO:0000256" key="4">
    <source>
        <dbReference type="ARBA" id="ARBA00022989"/>
    </source>
</evidence>
<feature type="transmembrane region" description="Helical" evidence="6">
    <location>
        <begin position="70"/>
        <end position="95"/>
    </location>
</feature>
<evidence type="ECO:0000256" key="2">
    <source>
        <dbReference type="ARBA" id="ARBA00009773"/>
    </source>
</evidence>
<feature type="transmembrane region" description="Helical" evidence="6">
    <location>
        <begin position="236"/>
        <end position="262"/>
    </location>
</feature>
<comment type="similarity">
    <text evidence="2">Belongs to the autoinducer-2 exporter (AI-2E) (TC 2.A.86) family.</text>
</comment>
<evidence type="ECO:0000256" key="5">
    <source>
        <dbReference type="ARBA" id="ARBA00023136"/>
    </source>
</evidence>
<accession>A0A2T1GH75</accession>
<name>A0A2T1GH75_9CYAN</name>
<evidence type="ECO:0000256" key="3">
    <source>
        <dbReference type="ARBA" id="ARBA00022692"/>
    </source>
</evidence>
<dbReference type="EMBL" id="PVWO01000096">
    <property type="protein sequence ID" value="PSB57023.1"/>
    <property type="molecule type" value="Genomic_DNA"/>
</dbReference>
<keyword evidence="8" id="KW-1185">Reference proteome</keyword>
<keyword evidence="5 6" id="KW-0472">Membrane</keyword>